<accession>A0A841KSS9</accession>
<dbReference type="AlphaFoldDB" id="A0A841KSS9"/>
<gene>
    <name evidence="1" type="ORF">HNQ80_002888</name>
</gene>
<evidence type="ECO:0000313" key="2">
    <source>
        <dbReference type="Proteomes" id="UP000579281"/>
    </source>
</evidence>
<dbReference type="Proteomes" id="UP000579281">
    <property type="component" value="Unassembled WGS sequence"/>
</dbReference>
<name>A0A841KSS9_9FIRM</name>
<protein>
    <recommendedName>
        <fullName evidence="3">DUF3793 family protein</fullName>
    </recommendedName>
</protein>
<evidence type="ECO:0000313" key="1">
    <source>
        <dbReference type="EMBL" id="MBB6216784.1"/>
    </source>
</evidence>
<dbReference type="InterPro" id="IPR024523">
    <property type="entry name" value="DUF3793"/>
</dbReference>
<dbReference type="RefSeq" id="WP_184311307.1">
    <property type="nucleotide sequence ID" value="NZ_JACHEN010000017.1"/>
</dbReference>
<comment type="caution">
    <text evidence="1">The sequence shown here is derived from an EMBL/GenBank/DDBJ whole genome shotgun (WGS) entry which is preliminary data.</text>
</comment>
<reference evidence="1 2" key="1">
    <citation type="submission" date="2020-08" db="EMBL/GenBank/DDBJ databases">
        <title>Genomic Encyclopedia of Type Strains, Phase IV (KMG-IV): sequencing the most valuable type-strain genomes for metagenomic binning, comparative biology and taxonomic classification.</title>
        <authorList>
            <person name="Goeker M."/>
        </authorList>
    </citation>
    <scope>NUCLEOTIDE SEQUENCE [LARGE SCALE GENOMIC DNA]</scope>
    <source>
        <strain evidence="1 2">DSM 103526</strain>
    </source>
</reference>
<proteinExistence type="predicted"/>
<sequence>MDQKYKGCYCFNNNPDDFMKWLVQLLGPVLLGAKPAEILSFPKNNQDGINKMEIIKQVFRCCSKVDYKEIRISNHCTKLFFYHKVSLAQALGDSRNLKFLKQLGYSNNNDMEGYLNLLLAKMSTGEIPDEIGIFLGYPLKDVMGFIGHTSLKLTKINGWRVYGDPRISDEKYNSFTKAKDHMKEMLEHYTPIHIVQSA</sequence>
<keyword evidence="2" id="KW-1185">Reference proteome</keyword>
<organism evidence="1 2">
    <name type="scientific">Anaerosolibacter carboniphilus</name>
    <dbReference type="NCBI Taxonomy" id="1417629"/>
    <lineage>
        <taxon>Bacteria</taxon>
        <taxon>Bacillati</taxon>
        <taxon>Bacillota</taxon>
        <taxon>Clostridia</taxon>
        <taxon>Peptostreptococcales</taxon>
        <taxon>Thermotaleaceae</taxon>
        <taxon>Anaerosolibacter</taxon>
    </lineage>
</organism>
<dbReference type="Pfam" id="PF12672">
    <property type="entry name" value="DUF3793"/>
    <property type="match status" value="1"/>
</dbReference>
<evidence type="ECO:0008006" key="3">
    <source>
        <dbReference type="Google" id="ProtNLM"/>
    </source>
</evidence>
<dbReference type="EMBL" id="JACHEN010000017">
    <property type="protein sequence ID" value="MBB6216784.1"/>
    <property type="molecule type" value="Genomic_DNA"/>
</dbReference>